<protein>
    <submittedName>
        <fullName evidence="7">Acetamidase regulatory protein</fullName>
    </submittedName>
</protein>
<evidence type="ECO:0000259" key="6">
    <source>
        <dbReference type="SMART" id="SM00906"/>
    </source>
</evidence>
<evidence type="ECO:0000256" key="4">
    <source>
        <dbReference type="ARBA" id="ARBA00023163"/>
    </source>
</evidence>
<dbReference type="GO" id="GO:0006351">
    <property type="term" value="P:DNA-templated transcription"/>
    <property type="evidence" value="ECO:0007669"/>
    <property type="project" value="InterPro"/>
</dbReference>
<name>A0A168CPP4_CORFA</name>
<evidence type="ECO:0000256" key="1">
    <source>
        <dbReference type="ARBA" id="ARBA00022833"/>
    </source>
</evidence>
<accession>A0A168CPP4</accession>
<dbReference type="SMART" id="SM00906">
    <property type="entry name" value="Fungal_trans"/>
    <property type="match status" value="1"/>
</dbReference>
<dbReference type="PANTHER" id="PTHR47171">
    <property type="entry name" value="FARA-RELATED"/>
    <property type="match status" value="1"/>
</dbReference>
<dbReference type="OrthoDB" id="4236860at2759"/>
<dbReference type="InterPro" id="IPR052073">
    <property type="entry name" value="Amide_Lactam_Regulators"/>
</dbReference>
<dbReference type="STRING" id="1081104.A0A168CPP4"/>
<dbReference type="Proteomes" id="UP000076744">
    <property type="component" value="Unassembled WGS sequence"/>
</dbReference>
<proteinExistence type="predicted"/>
<dbReference type="PANTHER" id="PTHR47171:SF4">
    <property type="entry name" value="ACETAMIDASE REGULATORY PROTEIN"/>
    <property type="match status" value="1"/>
</dbReference>
<dbReference type="Pfam" id="PF04082">
    <property type="entry name" value="Fungal_trans"/>
    <property type="match status" value="1"/>
</dbReference>
<dbReference type="AlphaFoldDB" id="A0A168CPP4"/>
<dbReference type="GO" id="GO:0008270">
    <property type="term" value="F:zinc ion binding"/>
    <property type="evidence" value="ECO:0007669"/>
    <property type="project" value="InterPro"/>
</dbReference>
<evidence type="ECO:0000313" key="7">
    <source>
        <dbReference type="EMBL" id="OAA71638.1"/>
    </source>
</evidence>
<keyword evidence="5" id="KW-0539">Nucleus</keyword>
<sequence>MWRKGVPRMGEPACIATTARQVDCQVYQKKKTRSLAGAGAGAGAVVPIAPKGQAATAHDEEEQGNLVDLVYRQDLRHGEVGPLGRMCFVGSDVSNFSYIVRQVAPGHAAAFHFGSRQFHRRHTAHELQRVPPEALSRRSCAAALEARLLRAYFAHVNAGWPVVDEEHFSAQHSAGESPLPLVNAVLLVGARVLAARGEDTDAGGTSLKALQETLFRRTKTLLDCRFEQDRTMYVQVALLLTWYSDGHEEILANAWHWIGFAVRVALGHGMHRDATRSRMLPVHRRLWTRLWWILFQFDTAVSAAYGRPQALNLDESDVPELEPAHFQGIPNAQVDFAIQHAKLCAIFSAAMRARWALRSSTQARVAAPRRADEALAALITHLPTLLRLSPSLARGPPTPWTATLHLTYNNFALLLHRPPATDEDDAAATLCADPALCAGAAASMAGILHALCEGGGQASLWLYGVHAAFTALIHASGEMATAGTSPVLAARAGGTFGALMEALRCLARGWRFAENLLWLFRHKAGMMAMTQRDGTAATVQQPRPVAAAAAESFELRPPPVAPADVAMHGEESVSDEFVTPCGEEDDVLYRRDAEPLQHYGDGLHADGLMMDGYSDSFALDLFLAGMDGSTQDMSFGP</sequence>
<dbReference type="EMBL" id="AZHB01000003">
    <property type="protein sequence ID" value="OAA71638.1"/>
    <property type="molecule type" value="Genomic_DNA"/>
</dbReference>
<keyword evidence="4" id="KW-0804">Transcription</keyword>
<dbReference type="GO" id="GO:0003677">
    <property type="term" value="F:DNA binding"/>
    <property type="evidence" value="ECO:0007669"/>
    <property type="project" value="UniProtKB-KW"/>
</dbReference>
<dbReference type="RefSeq" id="XP_018707519.1">
    <property type="nucleotide sequence ID" value="XM_018845796.1"/>
</dbReference>
<keyword evidence="1" id="KW-0862">Zinc</keyword>
<keyword evidence="2" id="KW-0805">Transcription regulation</keyword>
<dbReference type="GeneID" id="30018481"/>
<evidence type="ECO:0000256" key="2">
    <source>
        <dbReference type="ARBA" id="ARBA00023015"/>
    </source>
</evidence>
<feature type="domain" description="Xylanolytic transcriptional activator regulatory" evidence="6">
    <location>
        <begin position="254"/>
        <end position="325"/>
    </location>
</feature>
<keyword evidence="3" id="KW-0238">DNA-binding</keyword>
<organism evidence="7 8">
    <name type="scientific">Cordyceps fumosorosea (strain ARSEF 2679)</name>
    <name type="common">Isaria fumosorosea</name>
    <dbReference type="NCBI Taxonomy" id="1081104"/>
    <lineage>
        <taxon>Eukaryota</taxon>
        <taxon>Fungi</taxon>
        <taxon>Dikarya</taxon>
        <taxon>Ascomycota</taxon>
        <taxon>Pezizomycotina</taxon>
        <taxon>Sordariomycetes</taxon>
        <taxon>Hypocreomycetidae</taxon>
        <taxon>Hypocreales</taxon>
        <taxon>Cordycipitaceae</taxon>
        <taxon>Cordyceps</taxon>
    </lineage>
</organism>
<gene>
    <name evidence="7" type="ORF">ISF_02189</name>
</gene>
<evidence type="ECO:0000256" key="5">
    <source>
        <dbReference type="ARBA" id="ARBA00023242"/>
    </source>
</evidence>
<evidence type="ECO:0000313" key="8">
    <source>
        <dbReference type="Proteomes" id="UP000076744"/>
    </source>
</evidence>
<dbReference type="InterPro" id="IPR007219">
    <property type="entry name" value="XnlR_reg_dom"/>
</dbReference>
<dbReference type="CDD" id="cd12148">
    <property type="entry name" value="fungal_TF_MHR"/>
    <property type="match status" value="1"/>
</dbReference>
<comment type="caution">
    <text evidence="7">The sequence shown here is derived from an EMBL/GenBank/DDBJ whole genome shotgun (WGS) entry which is preliminary data.</text>
</comment>
<keyword evidence="8" id="KW-1185">Reference proteome</keyword>
<evidence type="ECO:0000256" key="3">
    <source>
        <dbReference type="ARBA" id="ARBA00023125"/>
    </source>
</evidence>
<reference evidence="7 8" key="1">
    <citation type="journal article" date="2016" name="Genome Biol. Evol.">
        <title>Divergent and convergent evolution of fungal pathogenicity.</title>
        <authorList>
            <person name="Shang Y."/>
            <person name="Xiao G."/>
            <person name="Zheng P."/>
            <person name="Cen K."/>
            <person name="Zhan S."/>
            <person name="Wang C."/>
        </authorList>
    </citation>
    <scope>NUCLEOTIDE SEQUENCE [LARGE SCALE GENOMIC DNA]</scope>
    <source>
        <strain evidence="7 8">ARSEF 2679</strain>
    </source>
</reference>